<feature type="region of interest" description="Disordered" evidence="1">
    <location>
        <begin position="402"/>
        <end position="449"/>
    </location>
</feature>
<evidence type="ECO:0008006" key="4">
    <source>
        <dbReference type="Google" id="ProtNLM"/>
    </source>
</evidence>
<dbReference type="RefSeq" id="WP_132124674.1">
    <property type="nucleotide sequence ID" value="NZ_SLWS01000013.1"/>
</dbReference>
<dbReference type="AlphaFoldDB" id="A0A4R2J6C3"/>
<gene>
    <name evidence="2" type="ORF">EV192_11393</name>
</gene>
<proteinExistence type="predicted"/>
<dbReference type="Proteomes" id="UP000295680">
    <property type="component" value="Unassembled WGS sequence"/>
</dbReference>
<dbReference type="EMBL" id="SLWS01000013">
    <property type="protein sequence ID" value="TCO50715.1"/>
    <property type="molecule type" value="Genomic_DNA"/>
</dbReference>
<sequence length="449" mass="47687">MDFQSFVESQFADDPMPSGQPIREPGDHLDELGAKVQLTGVTGERTSTPILDGGRPGLDFFAAFGPAYAKFTGVPHDYQQHVVRRYQEQGELNFARLRADAERYAEIQTRVADALTGVRNSGSAVFEAWRGDAAGSANAHFDDFLQRGKQTLDQFVRLAATITVAVDTADRICFEQASAVKSLCADRIGPCAKADVDFLVDFGRRCASGNFTDEELKRVADLCDVDILPALCRATPQIFEKVAEDVNGWLAEVFVPFYEARLAKFDAACSAAKDTITTAWNGLGNALSQVRADHFTAPAQTTTAPAQAATVIAADATAVTTGKPDRPDDDSTGQAELMSPASTGVAIPMPPPAPIVAAPTAATGAAGYGGYGFFGGVPFAGAQGGGDKERTRSLPLAGEEVFAEGESRADDNSLVIGGEHDTSVYNEEDDAVAERDVDPIAFGDEEDIW</sequence>
<evidence type="ECO:0000313" key="3">
    <source>
        <dbReference type="Proteomes" id="UP000295680"/>
    </source>
</evidence>
<dbReference type="Gene3D" id="1.10.287.1060">
    <property type="entry name" value="ESAT-6-like"/>
    <property type="match status" value="1"/>
</dbReference>
<keyword evidence="3" id="KW-1185">Reference proteome</keyword>
<evidence type="ECO:0000256" key="1">
    <source>
        <dbReference type="SAM" id="MobiDB-lite"/>
    </source>
</evidence>
<comment type="caution">
    <text evidence="2">The sequence shown here is derived from an EMBL/GenBank/DDBJ whole genome shotgun (WGS) entry which is preliminary data.</text>
</comment>
<reference evidence="2 3" key="1">
    <citation type="submission" date="2019-03" db="EMBL/GenBank/DDBJ databases">
        <title>Genomic Encyclopedia of Type Strains, Phase IV (KMG-IV): sequencing the most valuable type-strain genomes for metagenomic binning, comparative biology and taxonomic classification.</title>
        <authorList>
            <person name="Goeker M."/>
        </authorList>
    </citation>
    <scope>NUCLEOTIDE SEQUENCE [LARGE SCALE GENOMIC DNA]</scope>
    <source>
        <strain evidence="2 3">DSM 45934</strain>
    </source>
</reference>
<dbReference type="InterPro" id="IPR036689">
    <property type="entry name" value="ESAT-6-like_sf"/>
</dbReference>
<dbReference type="OrthoDB" id="3692636at2"/>
<dbReference type="SUPFAM" id="SSF140453">
    <property type="entry name" value="EsxAB dimer-like"/>
    <property type="match status" value="1"/>
</dbReference>
<evidence type="ECO:0000313" key="2">
    <source>
        <dbReference type="EMBL" id="TCO50715.1"/>
    </source>
</evidence>
<organism evidence="2 3">
    <name type="scientific">Actinocrispum wychmicini</name>
    <dbReference type="NCBI Taxonomy" id="1213861"/>
    <lineage>
        <taxon>Bacteria</taxon>
        <taxon>Bacillati</taxon>
        <taxon>Actinomycetota</taxon>
        <taxon>Actinomycetes</taxon>
        <taxon>Pseudonocardiales</taxon>
        <taxon>Pseudonocardiaceae</taxon>
        <taxon>Actinocrispum</taxon>
    </lineage>
</organism>
<name>A0A4R2J6C3_9PSEU</name>
<protein>
    <recommendedName>
        <fullName evidence="4">Type VII secretion system (Wss) protein ESAT-6</fullName>
    </recommendedName>
</protein>
<feature type="region of interest" description="Disordered" evidence="1">
    <location>
        <begin position="1"/>
        <end position="28"/>
    </location>
</feature>
<accession>A0A4R2J6C3</accession>